<evidence type="ECO:0000256" key="2">
    <source>
        <dbReference type="ARBA" id="ARBA00023125"/>
    </source>
</evidence>
<evidence type="ECO:0000256" key="3">
    <source>
        <dbReference type="ARBA" id="ARBA00023172"/>
    </source>
</evidence>
<dbReference type="Gene3D" id="1.10.443.10">
    <property type="entry name" value="Intergrase catalytic core"/>
    <property type="match status" value="1"/>
</dbReference>
<dbReference type="GO" id="GO:0003677">
    <property type="term" value="F:DNA binding"/>
    <property type="evidence" value="ECO:0007669"/>
    <property type="project" value="UniProtKB-KW"/>
</dbReference>
<dbReference type="InterPro" id="IPR011010">
    <property type="entry name" value="DNA_brk_join_enz"/>
</dbReference>
<reference evidence="5 6" key="1">
    <citation type="journal article" date="2011" name="J. Bacteriol.">
        <title>Genome sequence of the mercury-methylating strain Desulfovibrio desulfuricans ND132.</title>
        <authorList>
            <person name="Brown S.D."/>
            <person name="Gilmour C.C."/>
            <person name="Kucken A.M."/>
            <person name="Wall J.D."/>
            <person name="Elias D.A."/>
            <person name="Brandt C.C."/>
            <person name="Podar M."/>
            <person name="Chertkov O."/>
            <person name="Held B."/>
            <person name="Bruce D.C."/>
            <person name="Detter J.C."/>
            <person name="Tapia R."/>
            <person name="Han C.S."/>
            <person name="Goodwin L.A."/>
            <person name="Cheng J.F."/>
            <person name="Pitluck S."/>
            <person name="Woyke T."/>
            <person name="Mikhailova N."/>
            <person name="Ivanova N.N."/>
            <person name="Han J."/>
            <person name="Lucas S."/>
            <person name="Lapidus A.L."/>
            <person name="Land M.L."/>
            <person name="Hauser L.J."/>
            <person name="Palumbo A.V."/>
        </authorList>
    </citation>
    <scope>NUCLEOTIDE SEQUENCE [LARGE SCALE GENOMIC DNA]</scope>
    <source>
        <strain evidence="5 6">ND132</strain>
    </source>
</reference>
<dbReference type="EMBL" id="CP003220">
    <property type="protein sequence ID" value="EGB13767.1"/>
    <property type="molecule type" value="Genomic_DNA"/>
</dbReference>
<dbReference type="InterPro" id="IPR046668">
    <property type="entry name" value="DUF6538"/>
</dbReference>
<sequence>MSHIVLDGSTHHFRYRVPQQFHSVIGQQVIKVSLKTGNKRLANQRAERLASAVRSFFTLLPDTTMNTLSPADLKAKLRAFLEQCLYEDEGKRAMPPLEDRTPIPAHFPKDHEPSRLEMYIDEAGAGLAQSDYTFFGSYIDRFITQSGIEVAPDSTDFYRIARGVYEMVFDLLNVQHCRAMGDVLGEREYLAKLPPVSVSLPQPSIPVPLPQPTQPAPVLEAVMEKYIEDKTKSEWGKASIKDIPPQLRRFVEYVGSGIRIDELTRDHMRLYRDIITGLPNGNHIAKYRGKTRDELLAMDIPAAHRLKSKSLETNYTNVKSFLNWCCEEEFLTQANPLKSVLKLGKSNTNATTPKRRAFTLDELKALFENKDYHKGKFTHAANFWVPIIALFSGARLEEICQLYLDDIREIDGVMCFDINAEDDKDIKSEAGKRIVPIHPFLIEIGLLDRVAHLRANGEEHLFHRSTLSQADGKLSTNISKAFTYFRRKYGIGGSTDETSEVVFHSFRHTVITLGKHKRVDRRLVKEVVGHEEGEFEDVTGGYEGADPVKAKFEEFICQIDFDKVMDLGHLKGSMWITKR</sequence>
<dbReference type="Gene3D" id="1.10.150.130">
    <property type="match status" value="1"/>
</dbReference>
<evidence type="ECO:0000313" key="5">
    <source>
        <dbReference type="EMBL" id="EGB13767.1"/>
    </source>
</evidence>
<evidence type="ECO:0000256" key="1">
    <source>
        <dbReference type="ARBA" id="ARBA00008857"/>
    </source>
</evidence>
<keyword evidence="3" id="KW-0233">DNA recombination</keyword>
<dbReference type="PANTHER" id="PTHR30349">
    <property type="entry name" value="PHAGE INTEGRASE-RELATED"/>
    <property type="match status" value="1"/>
</dbReference>
<dbReference type="KEGG" id="ddn:DND132_0551"/>
<dbReference type="Proteomes" id="UP000007845">
    <property type="component" value="Chromosome"/>
</dbReference>
<name>F0JFT9_9BACT</name>
<dbReference type="InterPro" id="IPR013762">
    <property type="entry name" value="Integrase-like_cat_sf"/>
</dbReference>
<proteinExistence type="inferred from homology"/>
<evidence type="ECO:0000259" key="4">
    <source>
        <dbReference type="PROSITE" id="PS51898"/>
    </source>
</evidence>
<dbReference type="PANTHER" id="PTHR30349:SF41">
    <property type="entry name" value="INTEGRASE_RECOMBINASE PROTEIN MJ0367-RELATED"/>
    <property type="match status" value="1"/>
</dbReference>
<feature type="domain" description="Tyr recombinase" evidence="4">
    <location>
        <begin position="353"/>
        <end position="555"/>
    </location>
</feature>
<dbReference type="SUPFAM" id="SSF56349">
    <property type="entry name" value="DNA breaking-rejoining enzymes"/>
    <property type="match status" value="1"/>
</dbReference>
<dbReference type="AlphaFoldDB" id="F0JFT9"/>
<dbReference type="RefSeq" id="WP_014321195.1">
    <property type="nucleotide sequence ID" value="NC_016803.1"/>
</dbReference>
<dbReference type="HOGENOM" id="CLU_022238_3_1_7"/>
<dbReference type="OrthoDB" id="9784724at2"/>
<comment type="similarity">
    <text evidence="1">Belongs to the 'phage' integrase family.</text>
</comment>
<dbReference type="Pfam" id="PF20172">
    <property type="entry name" value="DUF6538"/>
    <property type="match status" value="1"/>
</dbReference>
<dbReference type="GO" id="GO:0006310">
    <property type="term" value="P:DNA recombination"/>
    <property type="evidence" value="ECO:0007669"/>
    <property type="project" value="UniProtKB-KW"/>
</dbReference>
<dbReference type="eggNOG" id="COG0582">
    <property type="taxonomic scope" value="Bacteria"/>
</dbReference>
<accession>F0JFT9</accession>
<gene>
    <name evidence="5" type="ORF">DND132_0551</name>
</gene>
<dbReference type="InterPro" id="IPR002104">
    <property type="entry name" value="Integrase_catalytic"/>
</dbReference>
<dbReference type="InterPro" id="IPR010998">
    <property type="entry name" value="Integrase_recombinase_N"/>
</dbReference>
<dbReference type="InterPro" id="IPR050090">
    <property type="entry name" value="Tyrosine_recombinase_XerCD"/>
</dbReference>
<dbReference type="CDD" id="cd01184">
    <property type="entry name" value="INT_C_like_1"/>
    <property type="match status" value="1"/>
</dbReference>
<protein>
    <submittedName>
        <fullName evidence="5">Integrase family protein</fullName>
    </submittedName>
</protein>
<evidence type="ECO:0000313" key="6">
    <source>
        <dbReference type="Proteomes" id="UP000007845"/>
    </source>
</evidence>
<keyword evidence="2" id="KW-0238">DNA-binding</keyword>
<dbReference type="Pfam" id="PF00589">
    <property type="entry name" value="Phage_integrase"/>
    <property type="match status" value="1"/>
</dbReference>
<dbReference type="STRING" id="641491.DND132_0551"/>
<keyword evidence="6" id="KW-1185">Reference proteome</keyword>
<dbReference type="GO" id="GO:0015074">
    <property type="term" value="P:DNA integration"/>
    <property type="evidence" value="ECO:0007669"/>
    <property type="project" value="InterPro"/>
</dbReference>
<organism evidence="5 6">
    <name type="scientific">Pseudodesulfovibrio mercurii</name>
    <dbReference type="NCBI Taxonomy" id="641491"/>
    <lineage>
        <taxon>Bacteria</taxon>
        <taxon>Pseudomonadati</taxon>
        <taxon>Thermodesulfobacteriota</taxon>
        <taxon>Desulfovibrionia</taxon>
        <taxon>Desulfovibrionales</taxon>
        <taxon>Desulfovibrionaceae</taxon>
    </lineage>
</organism>
<dbReference type="PROSITE" id="PS51898">
    <property type="entry name" value="TYR_RECOMBINASE"/>
    <property type="match status" value="1"/>
</dbReference>